<reference evidence="2" key="1">
    <citation type="journal article" date="2020" name="Stud. Mycol.">
        <title>101 Dothideomycetes genomes: a test case for predicting lifestyles and emergence of pathogens.</title>
        <authorList>
            <person name="Haridas S."/>
            <person name="Albert R."/>
            <person name="Binder M."/>
            <person name="Bloem J."/>
            <person name="Labutti K."/>
            <person name="Salamov A."/>
            <person name="Andreopoulos B."/>
            <person name="Baker S."/>
            <person name="Barry K."/>
            <person name="Bills G."/>
            <person name="Bluhm B."/>
            <person name="Cannon C."/>
            <person name="Castanera R."/>
            <person name="Culley D."/>
            <person name="Daum C."/>
            <person name="Ezra D."/>
            <person name="Gonzalez J."/>
            <person name="Henrissat B."/>
            <person name="Kuo A."/>
            <person name="Liang C."/>
            <person name="Lipzen A."/>
            <person name="Lutzoni F."/>
            <person name="Magnuson J."/>
            <person name="Mondo S."/>
            <person name="Nolan M."/>
            <person name="Ohm R."/>
            <person name="Pangilinan J."/>
            <person name="Park H.-J."/>
            <person name="Ramirez L."/>
            <person name="Alfaro M."/>
            <person name="Sun H."/>
            <person name="Tritt A."/>
            <person name="Yoshinaga Y."/>
            <person name="Zwiers L.-H."/>
            <person name="Turgeon B."/>
            <person name="Goodwin S."/>
            <person name="Spatafora J."/>
            <person name="Crous P."/>
            <person name="Grigoriev I."/>
        </authorList>
    </citation>
    <scope>NUCLEOTIDE SEQUENCE</scope>
    <source>
        <strain evidence="2">CBS 113818</strain>
    </source>
</reference>
<dbReference type="EMBL" id="MU006218">
    <property type="protein sequence ID" value="KAF2831383.1"/>
    <property type="molecule type" value="Genomic_DNA"/>
</dbReference>
<protein>
    <recommendedName>
        <fullName evidence="1">2EXR domain-containing protein</fullName>
    </recommendedName>
</protein>
<sequence>MDRSRQNSPFLLLPAELRNQIYASALSGEIFDVHCWRRYTPFGFATRVIKKRTNFLSLLSVCRQLYVETRLLPLHFNAFRFKSQDAFHSWFNKFSEDQQAAIKEVHLVTWMARHMVEGEGWISKPLDTAFPVERLPGLKRVEVEVRGNGRVRDCVKDGCLGCDEHGEDVGIEEEKFKKWMTGRVTGAEVNFERVSA</sequence>
<gene>
    <name evidence="2" type="ORF">CC86DRAFT_463281</name>
</gene>
<accession>A0A6A7AE04</accession>
<evidence type="ECO:0000259" key="1">
    <source>
        <dbReference type="Pfam" id="PF20150"/>
    </source>
</evidence>
<evidence type="ECO:0000313" key="2">
    <source>
        <dbReference type="EMBL" id="KAF2831383.1"/>
    </source>
</evidence>
<dbReference type="PANTHER" id="PTHR38790">
    <property type="entry name" value="2EXR DOMAIN-CONTAINING PROTEIN-RELATED"/>
    <property type="match status" value="1"/>
</dbReference>
<name>A0A6A7AE04_9PLEO</name>
<dbReference type="AlphaFoldDB" id="A0A6A7AE04"/>
<feature type="domain" description="2EXR" evidence="1">
    <location>
        <begin position="9"/>
        <end position="92"/>
    </location>
</feature>
<dbReference type="PANTHER" id="PTHR38790:SF4">
    <property type="entry name" value="2EXR DOMAIN-CONTAINING PROTEIN"/>
    <property type="match status" value="1"/>
</dbReference>
<dbReference type="Proteomes" id="UP000799424">
    <property type="component" value="Unassembled WGS sequence"/>
</dbReference>
<dbReference type="InterPro" id="IPR045518">
    <property type="entry name" value="2EXR"/>
</dbReference>
<evidence type="ECO:0000313" key="3">
    <source>
        <dbReference type="Proteomes" id="UP000799424"/>
    </source>
</evidence>
<proteinExistence type="predicted"/>
<keyword evidence="3" id="KW-1185">Reference proteome</keyword>
<dbReference type="OrthoDB" id="5413827at2759"/>
<dbReference type="Pfam" id="PF20150">
    <property type="entry name" value="2EXR"/>
    <property type="match status" value="1"/>
</dbReference>
<organism evidence="2 3">
    <name type="scientific">Ophiobolus disseminans</name>
    <dbReference type="NCBI Taxonomy" id="1469910"/>
    <lineage>
        <taxon>Eukaryota</taxon>
        <taxon>Fungi</taxon>
        <taxon>Dikarya</taxon>
        <taxon>Ascomycota</taxon>
        <taxon>Pezizomycotina</taxon>
        <taxon>Dothideomycetes</taxon>
        <taxon>Pleosporomycetidae</taxon>
        <taxon>Pleosporales</taxon>
        <taxon>Pleosporineae</taxon>
        <taxon>Phaeosphaeriaceae</taxon>
        <taxon>Ophiobolus</taxon>
    </lineage>
</organism>